<sequence>MQQLDKVDFSILGFLQENGKRPYSNIADLLGVSEGTVRSRVKKMLDNGVFEFVVHTNPDKVGLHVQAIIGFSTQLGKQEDIAKKLKSFQEVRFVGAFSGMHDLIIQAYFRNNESLVHFVNHQLSQLEGIQSIDVSVELKEYKDSFSYVLPEGKDKESGMEVDSKKAI</sequence>
<dbReference type="InterPro" id="IPR019887">
    <property type="entry name" value="Tscrpt_reg_AsnC/Lrp_C"/>
</dbReference>
<evidence type="ECO:0000313" key="6">
    <source>
        <dbReference type="Proteomes" id="UP001596142"/>
    </source>
</evidence>
<dbReference type="Gene3D" id="3.30.70.920">
    <property type="match status" value="1"/>
</dbReference>
<proteinExistence type="predicted"/>
<dbReference type="PRINTS" id="PR00033">
    <property type="entry name" value="HTHASNC"/>
</dbReference>
<dbReference type="Pfam" id="PF13404">
    <property type="entry name" value="HTH_AsnC-type"/>
    <property type="match status" value="1"/>
</dbReference>
<dbReference type="Pfam" id="PF01037">
    <property type="entry name" value="AsnC_trans_reg"/>
    <property type="match status" value="1"/>
</dbReference>
<dbReference type="Gene3D" id="1.10.10.10">
    <property type="entry name" value="Winged helix-like DNA-binding domain superfamily/Winged helix DNA-binding domain"/>
    <property type="match status" value="1"/>
</dbReference>
<dbReference type="SUPFAM" id="SSF46785">
    <property type="entry name" value="Winged helix' DNA-binding domain"/>
    <property type="match status" value="1"/>
</dbReference>
<dbReference type="InterPro" id="IPR036390">
    <property type="entry name" value="WH_DNA-bd_sf"/>
</dbReference>
<dbReference type="InterPro" id="IPR019885">
    <property type="entry name" value="Tscrpt_reg_HTH_AsnC-type_CS"/>
</dbReference>
<dbReference type="InterPro" id="IPR011991">
    <property type="entry name" value="ArsR-like_HTH"/>
</dbReference>
<evidence type="ECO:0000313" key="5">
    <source>
        <dbReference type="EMBL" id="MFC5713014.1"/>
    </source>
</evidence>
<evidence type="ECO:0000259" key="4">
    <source>
        <dbReference type="PROSITE" id="PS50956"/>
    </source>
</evidence>
<organism evidence="5 6">
    <name type="scientific">Thalassorhabdus alkalitolerans</name>
    <dbReference type="NCBI Taxonomy" id="2282697"/>
    <lineage>
        <taxon>Bacteria</taxon>
        <taxon>Bacillati</taxon>
        <taxon>Bacillota</taxon>
        <taxon>Bacilli</taxon>
        <taxon>Bacillales</taxon>
        <taxon>Bacillaceae</taxon>
        <taxon>Thalassorhabdus</taxon>
    </lineage>
</organism>
<dbReference type="EMBL" id="JBHSOZ010000003">
    <property type="protein sequence ID" value="MFC5713014.1"/>
    <property type="molecule type" value="Genomic_DNA"/>
</dbReference>
<keyword evidence="3" id="KW-0804">Transcription</keyword>
<name>A0ABW0YSD3_9BACI</name>
<dbReference type="CDD" id="cd00090">
    <property type="entry name" value="HTH_ARSR"/>
    <property type="match status" value="1"/>
</dbReference>
<dbReference type="InterPro" id="IPR000485">
    <property type="entry name" value="AsnC-type_HTH_dom"/>
</dbReference>
<dbReference type="InterPro" id="IPR019888">
    <property type="entry name" value="Tscrpt_reg_AsnC-like"/>
</dbReference>
<evidence type="ECO:0000256" key="2">
    <source>
        <dbReference type="ARBA" id="ARBA00023125"/>
    </source>
</evidence>
<evidence type="ECO:0000256" key="3">
    <source>
        <dbReference type="ARBA" id="ARBA00023163"/>
    </source>
</evidence>
<dbReference type="PROSITE" id="PS50956">
    <property type="entry name" value="HTH_ASNC_2"/>
    <property type="match status" value="1"/>
</dbReference>
<keyword evidence="2" id="KW-0238">DNA-binding</keyword>
<dbReference type="Proteomes" id="UP001596142">
    <property type="component" value="Unassembled WGS sequence"/>
</dbReference>
<protein>
    <submittedName>
        <fullName evidence="5">Lrp/AsnC family transcriptional regulator</fullName>
    </submittedName>
</protein>
<keyword evidence="6" id="KW-1185">Reference proteome</keyword>
<evidence type="ECO:0000256" key="1">
    <source>
        <dbReference type="ARBA" id="ARBA00023015"/>
    </source>
</evidence>
<dbReference type="RefSeq" id="WP_054636203.1">
    <property type="nucleotide sequence ID" value="NZ_JBHSOZ010000003.1"/>
</dbReference>
<comment type="caution">
    <text evidence="5">The sequence shown here is derived from an EMBL/GenBank/DDBJ whole genome shotgun (WGS) entry which is preliminary data.</text>
</comment>
<dbReference type="PANTHER" id="PTHR30154:SF34">
    <property type="entry name" value="TRANSCRIPTIONAL REGULATOR AZLB"/>
    <property type="match status" value="1"/>
</dbReference>
<dbReference type="PROSITE" id="PS00519">
    <property type="entry name" value="HTH_ASNC_1"/>
    <property type="match status" value="1"/>
</dbReference>
<accession>A0ABW0YSD3</accession>
<dbReference type="InterPro" id="IPR036388">
    <property type="entry name" value="WH-like_DNA-bd_sf"/>
</dbReference>
<reference evidence="6" key="1">
    <citation type="journal article" date="2019" name="Int. J. Syst. Evol. Microbiol.">
        <title>The Global Catalogue of Microorganisms (GCM) 10K type strain sequencing project: providing services to taxonomists for standard genome sequencing and annotation.</title>
        <authorList>
            <consortium name="The Broad Institute Genomics Platform"/>
            <consortium name="The Broad Institute Genome Sequencing Center for Infectious Disease"/>
            <person name="Wu L."/>
            <person name="Ma J."/>
        </authorList>
    </citation>
    <scope>NUCLEOTIDE SEQUENCE [LARGE SCALE GENOMIC DNA]</scope>
    <source>
        <strain evidence="6">CECT 7184</strain>
    </source>
</reference>
<dbReference type="PANTHER" id="PTHR30154">
    <property type="entry name" value="LEUCINE-RESPONSIVE REGULATORY PROTEIN"/>
    <property type="match status" value="1"/>
</dbReference>
<feature type="domain" description="HTH asnC-type" evidence="4">
    <location>
        <begin position="4"/>
        <end position="64"/>
    </location>
</feature>
<keyword evidence="1" id="KW-0805">Transcription regulation</keyword>
<dbReference type="SUPFAM" id="SSF54909">
    <property type="entry name" value="Dimeric alpha+beta barrel"/>
    <property type="match status" value="1"/>
</dbReference>
<dbReference type="SMART" id="SM00344">
    <property type="entry name" value="HTH_ASNC"/>
    <property type="match status" value="1"/>
</dbReference>
<dbReference type="InterPro" id="IPR011008">
    <property type="entry name" value="Dimeric_a/b-barrel"/>
</dbReference>
<gene>
    <name evidence="5" type="ORF">ACFPU1_09480</name>
</gene>